<evidence type="ECO:0000256" key="1">
    <source>
        <dbReference type="SAM" id="MobiDB-lite"/>
    </source>
</evidence>
<dbReference type="AlphaFoldDB" id="A0AAP0LYI1"/>
<reference evidence="2 3" key="1">
    <citation type="submission" date="2024-05" db="EMBL/GenBank/DDBJ databases">
        <title>Haplotype-resolved chromosome-level genome assembly of Huyou (Citrus changshanensis).</title>
        <authorList>
            <person name="Miao C."/>
            <person name="Chen W."/>
            <person name="Wu Y."/>
            <person name="Wang L."/>
            <person name="Zhao S."/>
            <person name="Grierson D."/>
            <person name="Xu C."/>
            <person name="Chen K."/>
        </authorList>
    </citation>
    <scope>NUCLEOTIDE SEQUENCE [LARGE SCALE GENOMIC DNA]</scope>
    <source>
        <strain evidence="2">01-14</strain>
        <tissue evidence="2">Leaf</tissue>
    </source>
</reference>
<evidence type="ECO:0000313" key="3">
    <source>
        <dbReference type="Proteomes" id="UP001428341"/>
    </source>
</evidence>
<dbReference type="EMBL" id="JBCGBO010000006">
    <property type="protein sequence ID" value="KAK9192383.1"/>
    <property type="molecule type" value="Genomic_DNA"/>
</dbReference>
<organism evidence="2 3">
    <name type="scientific">Citrus x changshan-huyou</name>
    <dbReference type="NCBI Taxonomy" id="2935761"/>
    <lineage>
        <taxon>Eukaryota</taxon>
        <taxon>Viridiplantae</taxon>
        <taxon>Streptophyta</taxon>
        <taxon>Embryophyta</taxon>
        <taxon>Tracheophyta</taxon>
        <taxon>Spermatophyta</taxon>
        <taxon>Magnoliopsida</taxon>
        <taxon>eudicotyledons</taxon>
        <taxon>Gunneridae</taxon>
        <taxon>Pentapetalae</taxon>
        <taxon>rosids</taxon>
        <taxon>malvids</taxon>
        <taxon>Sapindales</taxon>
        <taxon>Rutaceae</taxon>
        <taxon>Aurantioideae</taxon>
        <taxon>Citrus</taxon>
    </lineage>
</organism>
<accession>A0AAP0LYI1</accession>
<name>A0AAP0LYI1_9ROSI</name>
<dbReference type="Proteomes" id="UP001428341">
    <property type="component" value="Unassembled WGS sequence"/>
</dbReference>
<comment type="caution">
    <text evidence="2">The sequence shown here is derived from an EMBL/GenBank/DDBJ whole genome shotgun (WGS) entry which is preliminary data.</text>
</comment>
<protein>
    <submittedName>
        <fullName evidence="2">Uncharacterized protein</fullName>
    </submittedName>
</protein>
<evidence type="ECO:0000313" key="2">
    <source>
        <dbReference type="EMBL" id="KAK9192383.1"/>
    </source>
</evidence>
<feature type="compositionally biased region" description="Low complexity" evidence="1">
    <location>
        <begin position="42"/>
        <end position="51"/>
    </location>
</feature>
<proteinExistence type="predicted"/>
<gene>
    <name evidence="2" type="ORF">WN944_003073</name>
</gene>
<keyword evidence="3" id="KW-1185">Reference proteome</keyword>
<feature type="region of interest" description="Disordered" evidence="1">
    <location>
        <begin position="1"/>
        <end position="78"/>
    </location>
</feature>
<sequence length="78" mass="8295">MWSSLLGSMIENEDKLAGDEDDRTSGQQGEPSRTQPQPTPPVGTTTVAGEGTTEEGDESSFNLPPLAAIYPDDIQKSD</sequence>